<evidence type="ECO:0000256" key="4">
    <source>
        <dbReference type="ARBA" id="ARBA00022669"/>
    </source>
</evidence>
<dbReference type="GO" id="GO:0008843">
    <property type="term" value="F:endochitinase activity"/>
    <property type="evidence" value="ECO:0007669"/>
    <property type="project" value="UniProtKB-EC"/>
</dbReference>
<dbReference type="SMART" id="SM00494">
    <property type="entry name" value="ChtBD2"/>
    <property type="match status" value="1"/>
</dbReference>
<dbReference type="GO" id="GO:0000272">
    <property type="term" value="P:polysaccharide catabolic process"/>
    <property type="evidence" value="ECO:0007669"/>
    <property type="project" value="UniProtKB-KW"/>
</dbReference>
<dbReference type="InterPro" id="IPR001579">
    <property type="entry name" value="Glyco_hydro_18_chit_AS"/>
</dbReference>
<feature type="chain" id="PRO_5044628618" description="chitinase" evidence="14">
    <location>
        <begin position="25"/>
        <end position="549"/>
    </location>
</feature>
<evidence type="ECO:0000256" key="11">
    <source>
        <dbReference type="ARBA" id="ARBA00023326"/>
    </source>
</evidence>
<dbReference type="SUPFAM" id="SSF54556">
    <property type="entry name" value="Chitinase insertion domain"/>
    <property type="match status" value="1"/>
</dbReference>
<dbReference type="GO" id="GO:0006032">
    <property type="term" value="P:chitin catabolic process"/>
    <property type="evidence" value="ECO:0007669"/>
    <property type="project" value="UniProtKB-KW"/>
</dbReference>
<feature type="domain" description="GH18" evidence="16">
    <location>
        <begin position="32"/>
        <end position="406"/>
    </location>
</feature>
<keyword evidence="4" id="KW-0147">Chitin-binding</keyword>
<dbReference type="PROSITE" id="PS01095">
    <property type="entry name" value="GH18_1"/>
    <property type="match status" value="1"/>
</dbReference>
<dbReference type="InterPro" id="IPR029070">
    <property type="entry name" value="Chitinase_insertion_sf"/>
</dbReference>
<dbReference type="InterPro" id="IPR017853">
    <property type="entry name" value="GH"/>
</dbReference>
<dbReference type="Proteomes" id="UP000711488">
    <property type="component" value="Unassembled WGS sequence"/>
</dbReference>
<feature type="domain" description="Chitin-binding type-2" evidence="15">
    <location>
        <begin position="490"/>
        <end position="546"/>
    </location>
</feature>
<dbReference type="Pfam" id="PF01607">
    <property type="entry name" value="CBM_14"/>
    <property type="match status" value="1"/>
</dbReference>
<keyword evidence="11" id="KW-0624">Polysaccharide degradation</keyword>
<keyword evidence="7" id="KW-0146">Chitin degradation</keyword>
<dbReference type="SMART" id="SM00636">
    <property type="entry name" value="Glyco_18"/>
    <property type="match status" value="1"/>
</dbReference>
<dbReference type="Pfam" id="PF00704">
    <property type="entry name" value="Glyco_hydro_18"/>
    <property type="match status" value="1"/>
</dbReference>
<evidence type="ECO:0000256" key="5">
    <source>
        <dbReference type="ARBA" id="ARBA00022729"/>
    </source>
</evidence>
<evidence type="ECO:0000259" key="16">
    <source>
        <dbReference type="PROSITE" id="PS51910"/>
    </source>
</evidence>
<evidence type="ECO:0000256" key="8">
    <source>
        <dbReference type="ARBA" id="ARBA00023157"/>
    </source>
</evidence>
<accession>A0A6A0HC86</accession>
<keyword evidence="9" id="KW-0119">Carbohydrate metabolism</keyword>
<evidence type="ECO:0000256" key="14">
    <source>
        <dbReference type="SAM" id="SignalP"/>
    </source>
</evidence>
<dbReference type="InterPro" id="IPR002557">
    <property type="entry name" value="Chitin-bd_dom"/>
</dbReference>
<feature type="signal peptide" evidence="14">
    <location>
        <begin position="1"/>
        <end position="24"/>
    </location>
</feature>
<dbReference type="FunFam" id="3.20.20.80:FF:000144">
    <property type="entry name" value="Chitinase"/>
    <property type="match status" value="1"/>
</dbReference>
<dbReference type="OrthoDB" id="73875at2759"/>
<dbReference type="EC" id="3.2.1.14" evidence="3"/>
<sequence length="549" mass="60739">MAVSRRLLATGAVLAAVATLLTQAVILPERKARIVCYFSNWAVYRPGIGSYRIEDMPAEMCTHIVYSFIGVSNVTWEVLVLDEENDIVKNGFANFTAVAKSKAGVYSMLAIGGWGEGGKKYSQMAQVPQRRTSLIRSIVKFMNTYGFDGFDLDWEYPGATDRGGGFKDKDAFRDFVKELREAFYVENKGWEISMAVPVAKFRLQEGYHVHDLCSMLDAIHVMTYDLRGNWVGFADVHSPLYKRPFDQWAYEKLNVKDGLQLWVDEGCPKDKLIVGVPFYGRSFTLGSKDNTDLRAGIKKWEGGGKPGPYTGAKGFLAYYEICPLVSDANSGWTKKFDDVGKCPYAYAGDQWVGYEDVESLQIKMDFIRAQGYGGAMTWAIDMDDFQGTCGPVNPLMTVLYNSMKNYVVPVPPAQPPKPSKPWETPWEGPTRPSSSGGSAPTQAPVPTPSRTTPAATTPSSAAPVSVLATTPDHGPTQAPESSPPGVGQQKMDCTQQQYFPHDQCDKYYWCVHGDPVVQSCKPGTYWDPEKSICNWPSQIRITSCTAQEG</sequence>
<dbReference type="OMA" id="RLDEGYH"/>
<keyword evidence="18" id="KW-1185">Reference proteome</keyword>
<feature type="compositionally biased region" description="Low complexity" evidence="13">
    <location>
        <begin position="448"/>
        <end position="466"/>
    </location>
</feature>
<reference evidence="17" key="3">
    <citation type="submission" date="2019-06" db="EMBL/GenBank/DDBJ databases">
        <authorList>
            <person name="Poynton C."/>
            <person name="Hasenbein S."/>
            <person name="Benoit J.B."/>
            <person name="Sepulveda M.S."/>
            <person name="Poelchau M.F."/>
            <person name="Murali S.C."/>
            <person name="Chen S."/>
            <person name="Glastad K.M."/>
            <person name="Werren J.H."/>
            <person name="Vineis J.H."/>
            <person name="Bowen J.L."/>
            <person name="Friedrich M."/>
            <person name="Jones J."/>
            <person name="Robertson H.M."/>
            <person name="Feyereisen R."/>
            <person name="Mechler-Hickson A."/>
            <person name="Mathers N."/>
            <person name="Lee C.E."/>
            <person name="Colbourne J.K."/>
            <person name="Biales A."/>
            <person name="Johnston J.S."/>
            <person name="Wellborn G.A."/>
            <person name="Rosendale A.J."/>
            <person name="Cridge A.G."/>
            <person name="Munoz-Torres M.C."/>
            <person name="Bain P.A."/>
            <person name="Manny A.R."/>
            <person name="Major K.M."/>
            <person name="Lambert F.N."/>
            <person name="Vulpe C.D."/>
            <person name="Tuck P."/>
            <person name="Blalock B.J."/>
            <person name="Lin Y.-Y."/>
            <person name="Smith M.E."/>
            <person name="Ochoa-Acuna H."/>
            <person name="Chen M.-J.M."/>
            <person name="Childers C.P."/>
            <person name="Qu J."/>
            <person name="Dugan S."/>
            <person name="Lee S.L."/>
            <person name="Chao H."/>
            <person name="Dinh H."/>
            <person name="Han Y."/>
            <person name="Doddapaneni H."/>
            <person name="Worley K.C."/>
            <person name="Muzny D.M."/>
            <person name="Gibbs R.A."/>
            <person name="Richards S."/>
        </authorList>
    </citation>
    <scope>NUCLEOTIDE SEQUENCE</scope>
    <source>
        <strain evidence="17">HAZT.00-mixed</strain>
        <tissue evidence="17">Whole organism</tissue>
    </source>
</reference>
<evidence type="ECO:0000256" key="6">
    <source>
        <dbReference type="ARBA" id="ARBA00022801"/>
    </source>
</evidence>
<reference evidence="17" key="1">
    <citation type="submission" date="2014-08" db="EMBL/GenBank/DDBJ databases">
        <authorList>
            <person name="Murali S."/>
            <person name="Richards S."/>
            <person name="Bandaranaike D."/>
            <person name="Bellair M."/>
            <person name="Blankenburg K."/>
            <person name="Chao H."/>
            <person name="Dinh H."/>
            <person name="Doddapaneni H."/>
            <person name="Dugan-Rocha S."/>
            <person name="Elkadiri S."/>
            <person name="Gnanaolivu R."/>
            <person name="Hughes D."/>
            <person name="Lee S."/>
            <person name="Li M."/>
            <person name="Ming W."/>
            <person name="Munidasa M."/>
            <person name="Muniz J."/>
            <person name="Nguyen L."/>
            <person name="Osuji N."/>
            <person name="Pu L.-L."/>
            <person name="Puazo M."/>
            <person name="Skinner E."/>
            <person name="Qu C."/>
            <person name="Quiroz J."/>
            <person name="Raj R."/>
            <person name="Weissenberger G."/>
            <person name="Xin Y."/>
            <person name="Zou X."/>
            <person name="Han Y."/>
            <person name="Worley K."/>
            <person name="Muzny D."/>
            <person name="Gibbs R."/>
        </authorList>
    </citation>
    <scope>NUCLEOTIDE SEQUENCE</scope>
    <source>
        <strain evidence="17">HAZT.00-mixed</strain>
        <tissue evidence="17">Whole organism</tissue>
    </source>
</reference>
<dbReference type="GO" id="GO:0005576">
    <property type="term" value="C:extracellular region"/>
    <property type="evidence" value="ECO:0007669"/>
    <property type="project" value="InterPro"/>
</dbReference>
<keyword evidence="5 14" id="KW-0732">Signal</keyword>
<evidence type="ECO:0000256" key="10">
    <source>
        <dbReference type="ARBA" id="ARBA00023295"/>
    </source>
</evidence>
<dbReference type="InterPro" id="IPR036508">
    <property type="entry name" value="Chitin-bd_dom_sf"/>
</dbReference>
<protein>
    <recommendedName>
        <fullName evidence="3">chitinase</fullName>
        <ecNumber evidence="3">3.2.1.14</ecNumber>
    </recommendedName>
</protein>
<evidence type="ECO:0000256" key="13">
    <source>
        <dbReference type="SAM" id="MobiDB-lite"/>
    </source>
</evidence>
<dbReference type="EMBL" id="JQDR03001718">
    <property type="protein sequence ID" value="KAA0203418.1"/>
    <property type="molecule type" value="Genomic_DNA"/>
</dbReference>
<dbReference type="PANTHER" id="PTHR11177">
    <property type="entry name" value="CHITINASE"/>
    <property type="match status" value="1"/>
</dbReference>
<dbReference type="Proteomes" id="UP000694843">
    <property type="component" value="Unplaced"/>
</dbReference>
<comment type="catalytic activity">
    <reaction evidence="1">
        <text>Random endo-hydrolysis of N-acetyl-beta-D-glucosaminide (1-&gt;4)-beta-linkages in chitin and chitodextrins.</text>
        <dbReference type="EC" id="3.2.1.14"/>
    </reaction>
</comment>
<evidence type="ECO:0000313" key="19">
    <source>
        <dbReference type="RefSeq" id="XP_018024668.1"/>
    </source>
</evidence>
<keyword evidence="10 12" id="KW-0326">Glycosidase</keyword>
<dbReference type="Gene3D" id="2.170.140.10">
    <property type="entry name" value="Chitin binding domain"/>
    <property type="match status" value="1"/>
</dbReference>
<evidence type="ECO:0000313" key="17">
    <source>
        <dbReference type="EMBL" id="KAA0203418.1"/>
    </source>
</evidence>
<comment type="similarity">
    <text evidence="2">Belongs to the glycosyl hydrolase 18 family. Chitinase class II subfamily.</text>
</comment>
<dbReference type="FunFam" id="3.10.50.10:FF:000004">
    <property type="entry name" value="Chitinase 5"/>
    <property type="match status" value="1"/>
</dbReference>
<dbReference type="InterPro" id="IPR001223">
    <property type="entry name" value="Glyco_hydro18_cat"/>
</dbReference>
<dbReference type="AlphaFoldDB" id="A0A6A0HC86"/>
<keyword evidence="6 12" id="KW-0378">Hydrolase</keyword>
<evidence type="ECO:0000256" key="1">
    <source>
        <dbReference type="ARBA" id="ARBA00000822"/>
    </source>
</evidence>
<gene>
    <name evidence="19" type="primary">LOC108680370</name>
    <name evidence="17" type="ORF">HAZT_HAZT011228</name>
</gene>
<name>A0A6A0HC86_HYAAZ</name>
<dbReference type="SUPFAM" id="SSF57625">
    <property type="entry name" value="Invertebrate chitin-binding proteins"/>
    <property type="match status" value="1"/>
</dbReference>
<evidence type="ECO:0000256" key="7">
    <source>
        <dbReference type="ARBA" id="ARBA00023024"/>
    </source>
</evidence>
<dbReference type="PANTHER" id="PTHR11177:SF144">
    <property type="entry name" value="CHITINASE 5"/>
    <property type="match status" value="1"/>
</dbReference>
<dbReference type="Gene3D" id="3.20.20.80">
    <property type="entry name" value="Glycosidases"/>
    <property type="match status" value="1"/>
</dbReference>
<evidence type="ECO:0000256" key="3">
    <source>
        <dbReference type="ARBA" id="ARBA00012729"/>
    </source>
</evidence>
<dbReference type="InterPro" id="IPR011583">
    <property type="entry name" value="Chitinase_II/V-like_cat"/>
</dbReference>
<reference evidence="17" key="2">
    <citation type="journal article" date="2018" name="Environ. Sci. Technol.">
        <title>The Toxicogenome of Hyalella azteca: A Model for Sediment Ecotoxicology and Evolutionary Toxicology.</title>
        <authorList>
            <person name="Poynton H.C."/>
            <person name="Hasenbein S."/>
            <person name="Benoit J.B."/>
            <person name="Sepulveda M.S."/>
            <person name="Poelchau M.F."/>
            <person name="Hughes D.S.T."/>
            <person name="Murali S.C."/>
            <person name="Chen S."/>
            <person name="Glastad K.M."/>
            <person name="Goodisman M.A.D."/>
            <person name="Werren J.H."/>
            <person name="Vineis J.H."/>
            <person name="Bowen J.L."/>
            <person name="Friedrich M."/>
            <person name="Jones J."/>
            <person name="Robertson H.M."/>
            <person name="Feyereisen R."/>
            <person name="Mechler-Hickson A."/>
            <person name="Mathers N."/>
            <person name="Lee C.E."/>
            <person name="Colbourne J.K."/>
            <person name="Biales A."/>
            <person name="Johnston J.S."/>
            <person name="Wellborn G.A."/>
            <person name="Rosendale A.J."/>
            <person name="Cridge A.G."/>
            <person name="Munoz-Torres M.C."/>
            <person name="Bain P.A."/>
            <person name="Manny A.R."/>
            <person name="Major K.M."/>
            <person name="Lambert F.N."/>
            <person name="Vulpe C.D."/>
            <person name="Tuck P."/>
            <person name="Blalock B.J."/>
            <person name="Lin Y.Y."/>
            <person name="Smith M.E."/>
            <person name="Ochoa-Acuna H."/>
            <person name="Chen M.M."/>
            <person name="Childers C.P."/>
            <person name="Qu J."/>
            <person name="Dugan S."/>
            <person name="Lee S.L."/>
            <person name="Chao H."/>
            <person name="Dinh H."/>
            <person name="Han Y."/>
            <person name="Doddapaneni H."/>
            <person name="Worley K.C."/>
            <person name="Muzny D.M."/>
            <person name="Gibbs R.A."/>
            <person name="Richards S."/>
        </authorList>
    </citation>
    <scope>NUCLEOTIDE SEQUENCE</scope>
    <source>
        <strain evidence="17">HAZT.00-mixed</strain>
        <tissue evidence="17">Whole organism</tissue>
    </source>
</reference>
<evidence type="ECO:0000313" key="18">
    <source>
        <dbReference type="Proteomes" id="UP000694843"/>
    </source>
</evidence>
<dbReference type="PROSITE" id="PS51910">
    <property type="entry name" value="GH18_2"/>
    <property type="match status" value="1"/>
</dbReference>
<evidence type="ECO:0000256" key="2">
    <source>
        <dbReference type="ARBA" id="ARBA00009121"/>
    </source>
</evidence>
<dbReference type="GO" id="GO:0008061">
    <property type="term" value="F:chitin binding"/>
    <property type="evidence" value="ECO:0007669"/>
    <property type="project" value="UniProtKB-KW"/>
</dbReference>
<dbReference type="PROSITE" id="PS50940">
    <property type="entry name" value="CHIT_BIND_II"/>
    <property type="match status" value="1"/>
</dbReference>
<proteinExistence type="inferred from homology"/>
<dbReference type="Gene3D" id="3.10.50.10">
    <property type="match status" value="1"/>
</dbReference>
<evidence type="ECO:0000256" key="9">
    <source>
        <dbReference type="ARBA" id="ARBA00023277"/>
    </source>
</evidence>
<dbReference type="SUPFAM" id="SSF51445">
    <property type="entry name" value="(Trans)glycosidases"/>
    <property type="match status" value="1"/>
</dbReference>
<feature type="compositionally biased region" description="Polar residues" evidence="13">
    <location>
        <begin position="431"/>
        <end position="441"/>
    </location>
</feature>
<evidence type="ECO:0000259" key="15">
    <source>
        <dbReference type="PROSITE" id="PS50940"/>
    </source>
</evidence>
<evidence type="ECO:0000256" key="12">
    <source>
        <dbReference type="RuleBase" id="RU000489"/>
    </source>
</evidence>
<dbReference type="InterPro" id="IPR050314">
    <property type="entry name" value="Glycosyl_Hydrlase_18"/>
</dbReference>
<feature type="region of interest" description="Disordered" evidence="13">
    <location>
        <begin position="412"/>
        <end position="492"/>
    </location>
</feature>
<keyword evidence="8" id="KW-1015">Disulfide bond</keyword>
<organism evidence="17">
    <name type="scientific">Hyalella azteca</name>
    <name type="common">Amphipod</name>
    <dbReference type="NCBI Taxonomy" id="294128"/>
    <lineage>
        <taxon>Eukaryota</taxon>
        <taxon>Metazoa</taxon>
        <taxon>Ecdysozoa</taxon>
        <taxon>Arthropoda</taxon>
        <taxon>Crustacea</taxon>
        <taxon>Multicrustacea</taxon>
        <taxon>Malacostraca</taxon>
        <taxon>Eumalacostraca</taxon>
        <taxon>Peracarida</taxon>
        <taxon>Amphipoda</taxon>
        <taxon>Senticaudata</taxon>
        <taxon>Talitrida</taxon>
        <taxon>Talitroidea</taxon>
        <taxon>Hyalellidae</taxon>
        <taxon>Hyalella</taxon>
    </lineage>
</organism>
<dbReference type="KEGG" id="hazt:108680370"/>
<dbReference type="RefSeq" id="XP_018024668.1">
    <property type="nucleotide sequence ID" value="XM_018169179.1"/>
</dbReference>
<reference evidence="19" key="4">
    <citation type="submission" date="2025-04" db="UniProtKB">
        <authorList>
            <consortium name="RefSeq"/>
        </authorList>
    </citation>
    <scope>IDENTIFICATION</scope>
    <source>
        <tissue evidence="19">Whole organism</tissue>
    </source>
</reference>
<dbReference type="GeneID" id="108680370"/>